<organism evidence="3 4">
    <name type="scientific">Roseateles puraquae</name>
    <dbReference type="NCBI Taxonomy" id="431059"/>
    <lineage>
        <taxon>Bacteria</taxon>
        <taxon>Pseudomonadati</taxon>
        <taxon>Pseudomonadota</taxon>
        <taxon>Betaproteobacteria</taxon>
        <taxon>Burkholderiales</taxon>
        <taxon>Sphaerotilaceae</taxon>
        <taxon>Roseateles</taxon>
    </lineage>
</organism>
<evidence type="ECO:0000313" key="3">
    <source>
        <dbReference type="EMBL" id="OWR03406.1"/>
    </source>
</evidence>
<dbReference type="AlphaFoldDB" id="A0A254N5S0"/>
<comment type="caution">
    <text evidence="3">The sequence shown here is derived from an EMBL/GenBank/DDBJ whole genome shotgun (WGS) entry which is preliminary data.</text>
</comment>
<reference evidence="3 4" key="1">
    <citation type="journal article" date="2007" name="Int. J. Syst. Evol. Microbiol.">
        <title>Description of Pelomonas aquatica sp. nov. and Pelomonas puraquae sp. nov., isolated from industrial and haemodialysis water.</title>
        <authorList>
            <person name="Gomila M."/>
            <person name="Bowien B."/>
            <person name="Falsen E."/>
            <person name="Moore E.R."/>
            <person name="Lalucat J."/>
        </authorList>
    </citation>
    <scope>NUCLEOTIDE SEQUENCE [LARGE SCALE GENOMIC DNA]</scope>
    <source>
        <strain evidence="3 4">CCUG 52769</strain>
    </source>
</reference>
<feature type="region of interest" description="Disordered" evidence="1">
    <location>
        <begin position="325"/>
        <end position="344"/>
    </location>
</feature>
<gene>
    <name evidence="3" type="ORF">CDO81_12960</name>
</gene>
<evidence type="ECO:0000313" key="4">
    <source>
        <dbReference type="Proteomes" id="UP000197446"/>
    </source>
</evidence>
<dbReference type="Proteomes" id="UP000197446">
    <property type="component" value="Unassembled WGS sequence"/>
</dbReference>
<evidence type="ECO:0000256" key="2">
    <source>
        <dbReference type="SAM" id="SignalP"/>
    </source>
</evidence>
<proteinExistence type="predicted"/>
<keyword evidence="4" id="KW-1185">Reference proteome</keyword>
<evidence type="ECO:0000256" key="1">
    <source>
        <dbReference type="SAM" id="MobiDB-lite"/>
    </source>
</evidence>
<evidence type="ECO:0008006" key="5">
    <source>
        <dbReference type="Google" id="ProtNLM"/>
    </source>
</evidence>
<feature type="chain" id="PRO_5011993192" description="DUF2125 domain-containing protein" evidence="2">
    <location>
        <begin position="25"/>
        <end position="344"/>
    </location>
</feature>
<feature type="compositionally biased region" description="Low complexity" evidence="1">
    <location>
        <begin position="250"/>
        <end position="272"/>
    </location>
</feature>
<feature type="compositionally biased region" description="Low complexity" evidence="1">
    <location>
        <begin position="334"/>
        <end position="344"/>
    </location>
</feature>
<accession>A0A254N5S0</accession>
<dbReference type="EMBL" id="NISI01000005">
    <property type="protein sequence ID" value="OWR03406.1"/>
    <property type="molecule type" value="Genomic_DNA"/>
</dbReference>
<feature type="signal peptide" evidence="2">
    <location>
        <begin position="1"/>
        <end position="24"/>
    </location>
</feature>
<name>A0A254N5S0_9BURK</name>
<keyword evidence="2" id="KW-0732">Signal</keyword>
<dbReference type="RefSeq" id="WP_088483642.1">
    <property type="nucleotide sequence ID" value="NZ_NISI01000005.1"/>
</dbReference>
<protein>
    <recommendedName>
        <fullName evidence="5">DUF2125 domain-containing protein</fullName>
    </recommendedName>
</protein>
<sequence>MTTLPFLRPTLLGALLGLQIAAQAAPTAPAEVRFDTTPRAGMHQRQTMDMKSTMSMRVEAGPDATEEQRAKIAQKAGQMADASNIKMTMRLQHTTQVGQPDVDGWLPLTFTSGNRSVSMEVGGKAIPVPNAGNADMRMTARFDPRSFDIEVQTAEGGPPGFGALMTAQGKSMLNDAFKLQKALAQRTLKVGDSVDVPLSMNLPVPLPGAAGGLQGQVHYTLVKVTGGVAYFDLNLTMDIQMNTPLPTPPEAAASDAASDASAAASAPEATPPRMLRMVMKGSGKGTSTLRLADQLPLSTQLAMNMQMTVDGPDNSRMLMDMVMDTTSKGENLARKPAAAPKKKN</sequence>
<feature type="region of interest" description="Disordered" evidence="1">
    <location>
        <begin position="246"/>
        <end position="274"/>
    </location>
</feature>
<dbReference type="OrthoDB" id="8889880at2"/>